<keyword evidence="2" id="KW-1185">Reference proteome</keyword>
<evidence type="ECO:0000313" key="2">
    <source>
        <dbReference type="Proteomes" id="UP001371305"/>
    </source>
</evidence>
<dbReference type="Proteomes" id="UP001371305">
    <property type="component" value="Unassembled WGS sequence"/>
</dbReference>
<dbReference type="RefSeq" id="WP_341408229.1">
    <property type="nucleotide sequence ID" value="NZ_JBBUKT010000020.1"/>
</dbReference>
<dbReference type="EMBL" id="JBBUKT010000020">
    <property type="protein sequence ID" value="MEK7954458.1"/>
    <property type="molecule type" value="Genomic_DNA"/>
</dbReference>
<evidence type="ECO:0000313" key="1">
    <source>
        <dbReference type="EMBL" id="MEK7954458.1"/>
    </source>
</evidence>
<gene>
    <name evidence="1" type="ORF">WKV53_28335</name>
</gene>
<organism evidence="1 2">
    <name type="scientific">Luteolibacter soli</name>
    <dbReference type="NCBI Taxonomy" id="3135280"/>
    <lineage>
        <taxon>Bacteria</taxon>
        <taxon>Pseudomonadati</taxon>
        <taxon>Verrucomicrobiota</taxon>
        <taxon>Verrucomicrobiia</taxon>
        <taxon>Verrucomicrobiales</taxon>
        <taxon>Verrucomicrobiaceae</taxon>
        <taxon>Luteolibacter</taxon>
    </lineage>
</organism>
<comment type="caution">
    <text evidence="1">The sequence shown here is derived from an EMBL/GenBank/DDBJ whole genome shotgun (WGS) entry which is preliminary data.</text>
</comment>
<reference evidence="1 2" key="1">
    <citation type="submission" date="2024-04" db="EMBL/GenBank/DDBJ databases">
        <title>Luteolibacter sp. isolated from soil.</title>
        <authorList>
            <person name="An J."/>
        </authorList>
    </citation>
    <scope>NUCLEOTIDE SEQUENCE [LARGE SCALE GENOMIC DNA]</scope>
    <source>
        <strain evidence="1 2">Y139</strain>
    </source>
</reference>
<accession>A0ABU9B3Q1</accession>
<sequence length="53" mass="5803">MRTLLGQLTMDFPEASVQALENAVHQAAALLWPGMKLKAMFVSASMLVRDSPE</sequence>
<proteinExistence type="predicted"/>
<name>A0ABU9B3Q1_9BACT</name>
<protein>
    <submittedName>
        <fullName evidence="1">Uncharacterized protein</fullName>
    </submittedName>
</protein>